<dbReference type="CDD" id="cd00118">
    <property type="entry name" value="LysM"/>
    <property type="match status" value="1"/>
</dbReference>
<dbReference type="STRING" id="1936003.STSP2_01578"/>
<evidence type="ECO:0000256" key="7">
    <source>
        <dbReference type="ARBA" id="ARBA00022984"/>
    </source>
</evidence>
<feature type="region of interest" description="Disordered" evidence="10">
    <location>
        <begin position="67"/>
        <end position="120"/>
    </location>
</feature>
<evidence type="ECO:0000256" key="10">
    <source>
        <dbReference type="SAM" id="MobiDB-lite"/>
    </source>
</evidence>
<evidence type="ECO:0000256" key="6">
    <source>
        <dbReference type="ARBA" id="ARBA00022960"/>
    </source>
</evidence>
<evidence type="ECO:0000256" key="9">
    <source>
        <dbReference type="PROSITE-ProRule" id="PRU01373"/>
    </source>
</evidence>
<dbReference type="Gene3D" id="3.10.350.10">
    <property type="entry name" value="LysM domain"/>
    <property type="match status" value="1"/>
</dbReference>
<dbReference type="Pfam" id="PF01476">
    <property type="entry name" value="LysM"/>
    <property type="match status" value="1"/>
</dbReference>
<dbReference type="SUPFAM" id="SSF54106">
    <property type="entry name" value="LysM domain"/>
    <property type="match status" value="1"/>
</dbReference>
<evidence type="ECO:0000313" key="13">
    <source>
        <dbReference type="EMBL" id="AQT68418.1"/>
    </source>
</evidence>
<dbReference type="KEGG" id="alus:STSP2_01578"/>
<dbReference type="SMART" id="SM00257">
    <property type="entry name" value="LysM"/>
    <property type="match status" value="1"/>
</dbReference>
<dbReference type="SUPFAM" id="SSF141523">
    <property type="entry name" value="L,D-transpeptidase catalytic domain-like"/>
    <property type="match status" value="1"/>
</dbReference>
<dbReference type="GO" id="GO:0008360">
    <property type="term" value="P:regulation of cell shape"/>
    <property type="evidence" value="ECO:0007669"/>
    <property type="project" value="UniProtKB-UniRule"/>
</dbReference>
<keyword evidence="14" id="KW-1185">Reference proteome</keyword>
<reference evidence="14" key="1">
    <citation type="submission" date="2017-02" db="EMBL/GenBank/DDBJ databases">
        <title>Comparative genomics and description of representatives of a novel lineage of planctomycetes thriving in anoxic sediments.</title>
        <authorList>
            <person name="Spring S."/>
            <person name="Bunk B."/>
            <person name="Sproer C."/>
        </authorList>
    </citation>
    <scope>NUCLEOTIDE SEQUENCE [LARGE SCALE GENOMIC DNA]</scope>
    <source>
        <strain evidence="14">ST-NAGAB-D1</strain>
    </source>
</reference>
<evidence type="ECO:0000256" key="3">
    <source>
        <dbReference type="ARBA" id="ARBA00022676"/>
    </source>
</evidence>
<gene>
    <name evidence="13" type="primary">ykuD</name>
    <name evidence="13" type="ORF">STSP2_01578</name>
</gene>
<keyword evidence="5" id="KW-0378">Hydrolase</keyword>
<dbReference type="EC" id="2.-.-.-" evidence="13"/>
<evidence type="ECO:0000256" key="2">
    <source>
        <dbReference type="ARBA" id="ARBA00005992"/>
    </source>
</evidence>
<dbReference type="GO" id="GO:0071972">
    <property type="term" value="F:peptidoglycan L,D-transpeptidase activity"/>
    <property type="evidence" value="ECO:0007669"/>
    <property type="project" value="TreeGrafter"/>
</dbReference>
<feature type="active site" description="Proton donor/acceptor" evidence="9">
    <location>
        <position position="345"/>
    </location>
</feature>
<dbReference type="EMBL" id="CP019791">
    <property type="protein sequence ID" value="AQT68418.1"/>
    <property type="molecule type" value="Genomic_DNA"/>
</dbReference>
<dbReference type="Proteomes" id="UP000189674">
    <property type="component" value="Chromosome"/>
</dbReference>
<feature type="region of interest" description="Disordered" evidence="10">
    <location>
        <begin position="1"/>
        <end position="20"/>
    </location>
</feature>
<feature type="compositionally biased region" description="Basic residues" evidence="10">
    <location>
        <begin position="1"/>
        <end position="13"/>
    </location>
</feature>
<keyword evidence="8 9" id="KW-0961">Cell wall biogenesis/degradation</keyword>
<keyword evidence="6 9" id="KW-0133">Cell shape</keyword>
<dbReference type="OrthoDB" id="9787225at2"/>
<organism evidence="13 14">
    <name type="scientific">Anaerohalosphaera lusitana</name>
    <dbReference type="NCBI Taxonomy" id="1936003"/>
    <lineage>
        <taxon>Bacteria</taxon>
        <taxon>Pseudomonadati</taxon>
        <taxon>Planctomycetota</taxon>
        <taxon>Phycisphaerae</taxon>
        <taxon>Sedimentisphaerales</taxon>
        <taxon>Anaerohalosphaeraceae</taxon>
        <taxon>Anaerohalosphaera</taxon>
    </lineage>
</organism>
<feature type="domain" description="LysM" evidence="11">
    <location>
        <begin position="203"/>
        <end position="247"/>
    </location>
</feature>
<dbReference type="PROSITE" id="PS52029">
    <property type="entry name" value="LD_TPASE"/>
    <property type="match status" value="1"/>
</dbReference>
<feature type="compositionally biased region" description="Low complexity" evidence="10">
    <location>
        <begin position="74"/>
        <end position="86"/>
    </location>
</feature>
<proteinExistence type="inferred from homology"/>
<evidence type="ECO:0000256" key="5">
    <source>
        <dbReference type="ARBA" id="ARBA00022801"/>
    </source>
</evidence>
<dbReference type="Pfam" id="PF03734">
    <property type="entry name" value="YkuD"/>
    <property type="match status" value="1"/>
</dbReference>
<dbReference type="PANTHER" id="PTHR30582:SF24">
    <property type="entry name" value="L,D-TRANSPEPTIDASE ERFK_SRFK-RELATED"/>
    <property type="match status" value="1"/>
</dbReference>
<feature type="domain" description="L,D-TPase catalytic" evidence="12">
    <location>
        <begin position="252"/>
        <end position="386"/>
    </location>
</feature>
<dbReference type="PROSITE" id="PS51782">
    <property type="entry name" value="LYSM"/>
    <property type="match status" value="1"/>
</dbReference>
<protein>
    <submittedName>
        <fullName evidence="13">Putative L,D-transpeptidase YkuD</fullName>
        <ecNumber evidence="13">2.-.-.-</ecNumber>
    </submittedName>
</protein>
<dbReference type="AlphaFoldDB" id="A0A1U9NL14"/>
<dbReference type="InterPro" id="IPR038063">
    <property type="entry name" value="Transpep_catalytic_dom"/>
</dbReference>
<dbReference type="InterPro" id="IPR018392">
    <property type="entry name" value="LysM"/>
</dbReference>
<dbReference type="GO" id="GO:0071555">
    <property type="term" value="P:cell wall organization"/>
    <property type="evidence" value="ECO:0007669"/>
    <property type="project" value="UniProtKB-UniRule"/>
</dbReference>
<dbReference type="GO" id="GO:0018104">
    <property type="term" value="P:peptidoglycan-protein cross-linking"/>
    <property type="evidence" value="ECO:0007669"/>
    <property type="project" value="TreeGrafter"/>
</dbReference>
<name>A0A1U9NL14_9BACT</name>
<evidence type="ECO:0000313" key="14">
    <source>
        <dbReference type="Proteomes" id="UP000189674"/>
    </source>
</evidence>
<dbReference type="GO" id="GO:0016757">
    <property type="term" value="F:glycosyltransferase activity"/>
    <property type="evidence" value="ECO:0007669"/>
    <property type="project" value="UniProtKB-KW"/>
</dbReference>
<evidence type="ECO:0000256" key="1">
    <source>
        <dbReference type="ARBA" id="ARBA00004752"/>
    </source>
</evidence>
<dbReference type="CDD" id="cd16913">
    <property type="entry name" value="YkuD_like"/>
    <property type="match status" value="1"/>
</dbReference>
<sequence>MARRRRKYPKYRSRYSSYGRRAAQRKQRRLMVLGVLVIAAVFLFFKFRGDDEQPEVVGVDDSIINDINPDFGEDTSSANTSAESSNKPSPEPASDPVSETQTKPEVVTQPKVEAPKPEPVEVVEKKETVKDKVASEPAAKELTAKAVQDMRAGKTIAARDKLNEVLDMKLSDSDREKVKAALADLAERWLFSPEVLPGDELSEYYLVQRGDYLSEIGKRYKVPYQLIMKINGIPSANRLRAGQKIKVVKGPFNVAIFKSDFTMDLYLQRTYVKSYEVGLGSMEHETPSGKWRVEPNDKLKRPNWTDPDTGETFIASDPEYPIGERWIGIEGIEDKTRDKTGFAIHGTNEPESIGKRASRGCIRLKNTDVIEVYNMLYTGDSLVYIYD</sequence>
<feature type="active site" description="Nucleophile" evidence="9">
    <location>
        <position position="361"/>
    </location>
</feature>
<evidence type="ECO:0000259" key="12">
    <source>
        <dbReference type="PROSITE" id="PS52029"/>
    </source>
</evidence>
<dbReference type="Gene3D" id="2.40.440.10">
    <property type="entry name" value="L,D-transpeptidase catalytic domain-like"/>
    <property type="match status" value="1"/>
</dbReference>
<dbReference type="InterPro" id="IPR036779">
    <property type="entry name" value="LysM_dom_sf"/>
</dbReference>
<comment type="similarity">
    <text evidence="2">Belongs to the YkuD family.</text>
</comment>
<keyword evidence="4 13" id="KW-0808">Transferase</keyword>
<dbReference type="PANTHER" id="PTHR30582">
    <property type="entry name" value="L,D-TRANSPEPTIDASE"/>
    <property type="match status" value="1"/>
</dbReference>
<dbReference type="RefSeq" id="WP_146661402.1">
    <property type="nucleotide sequence ID" value="NZ_CP019791.1"/>
</dbReference>
<keyword evidence="7 9" id="KW-0573">Peptidoglycan synthesis</keyword>
<evidence type="ECO:0000259" key="11">
    <source>
        <dbReference type="PROSITE" id="PS51782"/>
    </source>
</evidence>
<comment type="pathway">
    <text evidence="1 9">Cell wall biogenesis; peptidoglycan biosynthesis.</text>
</comment>
<accession>A0A1U9NL14</accession>
<dbReference type="UniPathway" id="UPA00219"/>
<dbReference type="GO" id="GO:0005576">
    <property type="term" value="C:extracellular region"/>
    <property type="evidence" value="ECO:0007669"/>
    <property type="project" value="TreeGrafter"/>
</dbReference>
<evidence type="ECO:0000256" key="4">
    <source>
        <dbReference type="ARBA" id="ARBA00022679"/>
    </source>
</evidence>
<dbReference type="InterPro" id="IPR050979">
    <property type="entry name" value="LD-transpeptidase"/>
</dbReference>
<dbReference type="InterPro" id="IPR005490">
    <property type="entry name" value="LD_TPept_cat_dom"/>
</dbReference>
<evidence type="ECO:0000256" key="8">
    <source>
        <dbReference type="ARBA" id="ARBA00023316"/>
    </source>
</evidence>
<keyword evidence="3" id="KW-0328">Glycosyltransferase</keyword>